<dbReference type="Proteomes" id="UP000054477">
    <property type="component" value="Unassembled WGS sequence"/>
</dbReference>
<evidence type="ECO:0000313" key="2">
    <source>
        <dbReference type="Proteomes" id="UP000054477"/>
    </source>
</evidence>
<dbReference type="AlphaFoldDB" id="A0A0C9X6X6"/>
<dbReference type="HOGENOM" id="CLU_2360061_0_0_1"/>
<dbReference type="EMBL" id="KN838930">
    <property type="protein sequence ID" value="KIJ92172.1"/>
    <property type="molecule type" value="Genomic_DNA"/>
</dbReference>
<evidence type="ECO:0000313" key="1">
    <source>
        <dbReference type="EMBL" id="KIJ92172.1"/>
    </source>
</evidence>
<gene>
    <name evidence="1" type="ORF">K443DRAFT_113992</name>
</gene>
<accession>A0A0C9X6X6</accession>
<sequence length="96" mass="10984">MLRPPTVHLERGYALSPMYSLIIEYNCKQGENFSTAAEVSWILQQPNLKPNDIVFKKDHSDSSTVVSIGGHQLKRILRPVTELQTFLERMANLIEE</sequence>
<protein>
    <submittedName>
        <fullName evidence="1">Uncharacterized protein</fullName>
    </submittedName>
</protein>
<keyword evidence="2" id="KW-1185">Reference proteome</keyword>
<reference evidence="2" key="2">
    <citation type="submission" date="2015-01" db="EMBL/GenBank/DDBJ databases">
        <title>Evolutionary Origins and Diversification of the Mycorrhizal Mutualists.</title>
        <authorList>
            <consortium name="DOE Joint Genome Institute"/>
            <consortium name="Mycorrhizal Genomics Consortium"/>
            <person name="Kohler A."/>
            <person name="Kuo A."/>
            <person name="Nagy L.G."/>
            <person name="Floudas D."/>
            <person name="Copeland A."/>
            <person name="Barry K.W."/>
            <person name="Cichocki N."/>
            <person name="Veneault-Fourrey C."/>
            <person name="LaButti K."/>
            <person name="Lindquist E.A."/>
            <person name="Lipzen A."/>
            <person name="Lundell T."/>
            <person name="Morin E."/>
            <person name="Murat C."/>
            <person name="Riley R."/>
            <person name="Ohm R."/>
            <person name="Sun H."/>
            <person name="Tunlid A."/>
            <person name="Henrissat B."/>
            <person name="Grigoriev I.V."/>
            <person name="Hibbett D.S."/>
            <person name="Martin F."/>
        </authorList>
    </citation>
    <scope>NUCLEOTIDE SEQUENCE [LARGE SCALE GENOMIC DNA]</scope>
    <source>
        <strain evidence="2">LaAM-08-1</strain>
    </source>
</reference>
<organism evidence="1 2">
    <name type="scientific">Laccaria amethystina LaAM-08-1</name>
    <dbReference type="NCBI Taxonomy" id="1095629"/>
    <lineage>
        <taxon>Eukaryota</taxon>
        <taxon>Fungi</taxon>
        <taxon>Dikarya</taxon>
        <taxon>Basidiomycota</taxon>
        <taxon>Agaricomycotina</taxon>
        <taxon>Agaricomycetes</taxon>
        <taxon>Agaricomycetidae</taxon>
        <taxon>Agaricales</taxon>
        <taxon>Agaricineae</taxon>
        <taxon>Hydnangiaceae</taxon>
        <taxon>Laccaria</taxon>
    </lineage>
</organism>
<name>A0A0C9X6X6_9AGAR</name>
<proteinExistence type="predicted"/>
<reference evidence="1 2" key="1">
    <citation type="submission" date="2014-04" db="EMBL/GenBank/DDBJ databases">
        <authorList>
            <consortium name="DOE Joint Genome Institute"/>
            <person name="Kuo A."/>
            <person name="Kohler A."/>
            <person name="Nagy L.G."/>
            <person name="Floudas D."/>
            <person name="Copeland A."/>
            <person name="Barry K.W."/>
            <person name="Cichocki N."/>
            <person name="Veneault-Fourrey C."/>
            <person name="LaButti K."/>
            <person name="Lindquist E.A."/>
            <person name="Lipzen A."/>
            <person name="Lundell T."/>
            <person name="Morin E."/>
            <person name="Murat C."/>
            <person name="Sun H."/>
            <person name="Tunlid A."/>
            <person name="Henrissat B."/>
            <person name="Grigoriev I.V."/>
            <person name="Hibbett D.S."/>
            <person name="Martin F."/>
            <person name="Nordberg H.P."/>
            <person name="Cantor M.N."/>
            <person name="Hua S.X."/>
        </authorList>
    </citation>
    <scope>NUCLEOTIDE SEQUENCE [LARGE SCALE GENOMIC DNA]</scope>
    <source>
        <strain evidence="1 2">LaAM-08-1</strain>
    </source>
</reference>
<dbReference type="OrthoDB" id="3061725at2759"/>